<dbReference type="AlphaFoldDB" id="A0AAE1H1J8"/>
<gene>
    <name evidence="7" type="ORF">KUF71_004783</name>
</gene>
<feature type="domain" description="Peptidoglycan recognition protein family" evidence="6">
    <location>
        <begin position="142"/>
        <end position="287"/>
    </location>
</feature>
<dbReference type="SUPFAM" id="SSF55846">
    <property type="entry name" value="N-acetylmuramoyl-L-alanine amidase-like"/>
    <property type="match status" value="1"/>
</dbReference>
<dbReference type="SMART" id="SM00644">
    <property type="entry name" value="Ami_2"/>
    <property type="match status" value="1"/>
</dbReference>
<dbReference type="InterPro" id="IPR002502">
    <property type="entry name" value="Amidase_domain"/>
</dbReference>
<reference evidence="7" key="1">
    <citation type="submission" date="2021-07" db="EMBL/GenBank/DDBJ databases">
        <authorList>
            <person name="Catto M.A."/>
            <person name="Jacobson A."/>
            <person name="Kennedy G."/>
            <person name="Labadie P."/>
            <person name="Hunt B.G."/>
            <person name="Srinivasan R."/>
        </authorList>
    </citation>
    <scope>NUCLEOTIDE SEQUENCE</scope>
    <source>
        <strain evidence="7">PL_HMW_Pooled</strain>
        <tissue evidence="7">Head</tissue>
    </source>
</reference>
<dbReference type="CDD" id="cd06583">
    <property type="entry name" value="PGRP"/>
    <property type="match status" value="1"/>
</dbReference>
<dbReference type="Gene3D" id="3.40.80.10">
    <property type="entry name" value="Peptidoglycan recognition protein-like"/>
    <property type="match status" value="1"/>
</dbReference>
<comment type="caution">
    <text evidence="7">The sequence shown here is derived from an EMBL/GenBank/DDBJ whole genome shotgun (WGS) entry which is preliminary data.</text>
</comment>
<evidence type="ECO:0000256" key="4">
    <source>
        <dbReference type="SAM" id="Phobius"/>
    </source>
</evidence>
<dbReference type="GO" id="GO:0008270">
    <property type="term" value="F:zinc ion binding"/>
    <property type="evidence" value="ECO:0007669"/>
    <property type="project" value="InterPro"/>
</dbReference>
<keyword evidence="4" id="KW-0812">Transmembrane</keyword>
<reference evidence="7" key="2">
    <citation type="journal article" date="2023" name="BMC Genomics">
        <title>Pest status, molecular evolution, and epigenetic factors derived from the genome assembly of Frankliniella fusca, a thysanopteran phytovirus vector.</title>
        <authorList>
            <person name="Catto M.A."/>
            <person name="Labadie P.E."/>
            <person name="Jacobson A.L."/>
            <person name="Kennedy G.G."/>
            <person name="Srinivasan R."/>
            <person name="Hunt B.G."/>
        </authorList>
    </citation>
    <scope>NUCLEOTIDE SEQUENCE</scope>
    <source>
        <strain evidence="7">PL_HMW_Pooled</strain>
    </source>
</reference>
<keyword evidence="4" id="KW-0472">Membrane</keyword>
<evidence type="ECO:0000256" key="2">
    <source>
        <dbReference type="ARBA" id="ARBA00022588"/>
    </source>
</evidence>
<evidence type="ECO:0000256" key="3">
    <source>
        <dbReference type="ARBA" id="ARBA00022859"/>
    </source>
</evidence>
<dbReference type="InterPro" id="IPR006619">
    <property type="entry name" value="PGRP_domain_met/bac"/>
</dbReference>
<dbReference type="EMBL" id="JAHWGI010000302">
    <property type="protein sequence ID" value="KAK3912833.1"/>
    <property type="molecule type" value="Genomic_DNA"/>
</dbReference>
<evidence type="ECO:0000259" key="6">
    <source>
        <dbReference type="SMART" id="SM00701"/>
    </source>
</evidence>
<name>A0AAE1H1J8_9NEOP</name>
<evidence type="ECO:0000313" key="7">
    <source>
        <dbReference type="EMBL" id="KAK3912833.1"/>
    </source>
</evidence>
<evidence type="ECO:0000259" key="5">
    <source>
        <dbReference type="SMART" id="SM00644"/>
    </source>
</evidence>
<dbReference type="SMART" id="SM00701">
    <property type="entry name" value="PGRP"/>
    <property type="match status" value="1"/>
</dbReference>
<organism evidence="7 8">
    <name type="scientific">Frankliniella fusca</name>
    <dbReference type="NCBI Taxonomy" id="407009"/>
    <lineage>
        <taxon>Eukaryota</taxon>
        <taxon>Metazoa</taxon>
        <taxon>Ecdysozoa</taxon>
        <taxon>Arthropoda</taxon>
        <taxon>Hexapoda</taxon>
        <taxon>Insecta</taxon>
        <taxon>Pterygota</taxon>
        <taxon>Neoptera</taxon>
        <taxon>Paraneoptera</taxon>
        <taxon>Thysanoptera</taxon>
        <taxon>Terebrantia</taxon>
        <taxon>Thripoidea</taxon>
        <taxon>Thripidae</taxon>
        <taxon>Frankliniella</taxon>
    </lineage>
</organism>
<protein>
    <submittedName>
        <fullName evidence="7">Peptidoglycan-recognition protein SC2</fullName>
    </submittedName>
</protein>
<evidence type="ECO:0000313" key="8">
    <source>
        <dbReference type="Proteomes" id="UP001219518"/>
    </source>
</evidence>
<dbReference type="InterPro" id="IPR036505">
    <property type="entry name" value="Amidase/PGRP_sf"/>
</dbReference>
<dbReference type="Proteomes" id="UP001219518">
    <property type="component" value="Unassembled WGS sequence"/>
</dbReference>
<dbReference type="InterPro" id="IPR015510">
    <property type="entry name" value="PGRP"/>
</dbReference>
<dbReference type="GO" id="GO:0008745">
    <property type="term" value="F:N-acetylmuramoyl-L-alanine amidase activity"/>
    <property type="evidence" value="ECO:0007669"/>
    <property type="project" value="InterPro"/>
</dbReference>
<accession>A0AAE1H1J8</accession>
<keyword evidence="3" id="KW-0391">Immunity</keyword>
<dbReference type="Pfam" id="PF01510">
    <property type="entry name" value="Amidase_2"/>
    <property type="match status" value="1"/>
</dbReference>
<feature type="domain" description="N-acetylmuramoyl-L-alanine amidase" evidence="5">
    <location>
        <begin position="154"/>
        <end position="293"/>
    </location>
</feature>
<keyword evidence="2" id="KW-0399">Innate immunity</keyword>
<dbReference type="PANTHER" id="PTHR11022:SF41">
    <property type="entry name" value="PEPTIDOGLYCAN-RECOGNITION PROTEIN LC-RELATED"/>
    <property type="match status" value="1"/>
</dbReference>
<sequence>MDTREDARAAVARTDRDWRPDVHDPRRFSALTKKQAVVDRAVFTSAAGLGGPPGLVLSPASLVARRLASPWASPTSSTVALTTRAGLTGFTRRRAVLLAACVLVAASTVAALLAVILIAGAGGQPGPGEGGDETVREDLGGVHLMSRDDWLARAPKAKATEMVTPVAYVIVHHTTLDLCLTKAECILQAKRIQDMHMDAATFRFFDIGYNFLVGGDGLVFEGRGWDAVGAHTKGWNMKAMGVAVMGTFTNRTAPAALQTALLDLLQLGVERGKLVANHAVLGACQVRATESPGRSLMRDLRTWPRWANVTTVSTAFCEA</sequence>
<proteinExistence type="inferred from homology"/>
<feature type="transmembrane region" description="Helical" evidence="4">
    <location>
        <begin position="95"/>
        <end position="119"/>
    </location>
</feature>
<evidence type="ECO:0000256" key="1">
    <source>
        <dbReference type="ARBA" id="ARBA00007553"/>
    </source>
</evidence>
<dbReference type="PANTHER" id="PTHR11022">
    <property type="entry name" value="PEPTIDOGLYCAN RECOGNITION PROTEIN"/>
    <property type="match status" value="1"/>
</dbReference>
<dbReference type="GO" id="GO:0045087">
    <property type="term" value="P:innate immune response"/>
    <property type="evidence" value="ECO:0007669"/>
    <property type="project" value="UniProtKB-KW"/>
</dbReference>
<dbReference type="GO" id="GO:0009253">
    <property type="term" value="P:peptidoglycan catabolic process"/>
    <property type="evidence" value="ECO:0007669"/>
    <property type="project" value="InterPro"/>
</dbReference>
<dbReference type="FunFam" id="3.40.80.10:FF:000001">
    <property type="entry name" value="Peptidoglycan recognition protein 1"/>
    <property type="match status" value="1"/>
</dbReference>
<keyword evidence="8" id="KW-1185">Reference proteome</keyword>
<keyword evidence="4" id="KW-1133">Transmembrane helix</keyword>
<comment type="similarity">
    <text evidence="1">Belongs to the N-acetylmuramoyl-L-alanine amidase 2 family.</text>
</comment>